<keyword evidence="1" id="KW-1133">Transmembrane helix</keyword>
<dbReference type="AlphaFoldDB" id="A0AA85IT03"/>
<dbReference type="WBParaSite" id="TREG1_118100.1">
    <property type="protein sequence ID" value="TREG1_118100.1"/>
    <property type="gene ID" value="TREG1_118100"/>
</dbReference>
<reference evidence="2" key="1">
    <citation type="submission" date="2022-06" db="EMBL/GenBank/DDBJ databases">
        <authorList>
            <person name="Berger JAMES D."/>
            <person name="Berger JAMES D."/>
        </authorList>
    </citation>
    <scope>NUCLEOTIDE SEQUENCE [LARGE SCALE GENOMIC DNA]</scope>
</reference>
<dbReference type="Proteomes" id="UP000050795">
    <property type="component" value="Unassembled WGS sequence"/>
</dbReference>
<sequence length="179" mass="20111">MSIKTNHPQIILYWIELIIGIICIALAGRGYNEVGFQYLITIGAVSAIINIIFLLMYGFATTRPTPGRSIVKLIETVYQCILTLLYCIAIGVTFNHLEYLQYFIGPITIFTSANFGVYIFGSMVALTELVCRHPEVNNTSQGNTSTTNPRHQLIKSSKTKAEKKCTVYSHSVYNYQKNI</sequence>
<accession>A0AA85IT03</accession>
<keyword evidence="2" id="KW-1185">Reference proteome</keyword>
<feature type="transmembrane region" description="Helical" evidence="1">
    <location>
        <begin position="77"/>
        <end position="97"/>
    </location>
</feature>
<feature type="transmembrane region" description="Helical" evidence="1">
    <location>
        <begin position="103"/>
        <end position="126"/>
    </location>
</feature>
<evidence type="ECO:0000313" key="2">
    <source>
        <dbReference type="Proteomes" id="UP000050795"/>
    </source>
</evidence>
<evidence type="ECO:0000313" key="3">
    <source>
        <dbReference type="WBParaSite" id="TREG1_118100.1"/>
    </source>
</evidence>
<evidence type="ECO:0008006" key="4">
    <source>
        <dbReference type="Google" id="ProtNLM"/>
    </source>
</evidence>
<organism evidence="2 3">
    <name type="scientific">Trichobilharzia regenti</name>
    <name type="common">Nasal bird schistosome</name>
    <dbReference type="NCBI Taxonomy" id="157069"/>
    <lineage>
        <taxon>Eukaryota</taxon>
        <taxon>Metazoa</taxon>
        <taxon>Spiralia</taxon>
        <taxon>Lophotrochozoa</taxon>
        <taxon>Platyhelminthes</taxon>
        <taxon>Trematoda</taxon>
        <taxon>Digenea</taxon>
        <taxon>Strigeidida</taxon>
        <taxon>Schistosomatoidea</taxon>
        <taxon>Schistosomatidae</taxon>
        <taxon>Trichobilharzia</taxon>
    </lineage>
</organism>
<keyword evidence="1" id="KW-0472">Membrane</keyword>
<feature type="transmembrane region" description="Helical" evidence="1">
    <location>
        <begin position="37"/>
        <end position="57"/>
    </location>
</feature>
<evidence type="ECO:0000256" key="1">
    <source>
        <dbReference type="SAM" id="Phobius"/>
    </source>
</evidence>
<feature type="transmembrane region" description="Helical" evidence="1">
    <location>
        <begin position="12"/>
        <end position="31"/>
    </location>
</feature>
<proteinExistence type="predicted"/>
<name>A0AA85IT03_TRIRE</name>
<keyword evidence="1" id="KW-0812">Transmembrane</keyword>
<protein>
    <recommendedName>
        <fullName evidence="4">MARVEL domain-containing protein</fullName>
    </recommendedName>
</protein>
<reference evidence="3" key="2">
    <citation type="submission" date="2023-11" db="UniProtKB">
        <authorList>
            <consortium name="WormBaseParasite"/>
        </authorList>
    </citation>
    <scope>IDENTIFICATION</scope>
</reference>